<accession>A0AAN2FEZ6</accession>
<sequence>MLKKDVFPHRTRCAIIVIGMIAGLLWAVPDGFNLHDHYSVYLPPLSLTMASILAFTLYRLRDVKPWRDLEINGQRLPVQYYSYEGQ</sequence>
<keyword evidence="1" id="KW-0472">Membrane</keyword>
<feature type="transmembrane region" description="Helical" evidence="1">
    <location>
        <begin position="40"/>
        <end position="58"/>
    </location>
</feature>
<keyword evidence="1" id="KW-1133">Transmembrane helix</keyword>
<protein>
    <submittedName>
        <fullName evidence="2">Uncharacterized protein</fullName>
    </submittedName>
</protein>
<evidence type="ECO:0000256" key="1">
    <source>
        <dbReference type="SAM" id="Phobius"/>
    </source>
</evidence>
<evidence type="ECO:0000313" key="3">
    <source>
        <dbReference type="Proteomes" id="UP001158961"/>
    </source>
</evidence>
<dbReference type="EMBL" id="OW970315">
    <property type="protein sequence ID" value="CAH6329090.1"/>
    <property type="molecule type" value="Genomic_DNA"/>
</dbReference>
<dbReference type="RefSeq" id="WP_031592599.1">
    <property type="nucleotide sequence ID" value="NZ_JBBJSK010000005.1"/>
</dbReference>
<keyword evidence="1" id="KW-0812">Transmembrane</keyword>
<name>A0AAN2FEZ6_ENTAG</name>
<proteinExistence type="predicted"/>
<reference evidence="2" key="1">
    <citation type="submission" date="2022-05" db="EMBL/GenBank/DDBJ databases">
        <authorList>
            <person name="Pothier F. J."/>
        </authorList>
    </citation>
    <scope>NUCLEOTIDE SEQUENCE</scope>
    <source>
        <strain evidence="2">DAPP-PG734</strain>
    </source>
</reference>
<gene>
    <name evidence="2" type="ORF">DAPPPG734_17390</name>
</gene>
<dbReference type="Proteomes" id="UP001158961">
    <property type="component" value="Chromosome"/>
</dbReference>
<organism evidence="2 3">
    <name type="scientific">Enterobacter agglomerans</name>
    <name type="common">Erwinia herbicola</name>
    <name type="synonym">Pantoea agglomerans</name>
    <dbReference type="NCBI Taxonomy" id="549"/>
    <lineage>
        <taxon>Bacteria</taxon>
        <taxon>Pseudomonadati</taxon>
        <taxon>Pseudomonadota</taxon>
        <taxon>Gammaproteobacteria</taxon>
        <taxon>Enterobacterales</taxon>
        <taxon>Erwiniaceae</taxon>
        <taxon>Pantoea</taxon>
        <taxon>Pantoea agglomerans group</taxon>
    </lineage>
</organism>
<dbReference type="AlphaFoldDB" id="A0AAN2FEZ6"/>
<evidence type="ECO:0000313" key="2">
    <source>
        <dbReference type="EMBL" id="CAH6329090.1"/>
    </source>
</evidence>
<feature type="transmembrane region" description="Helical" evidence="1">
    <location>
        <begin position="12"/>
        <end position="28"/>
    </location>
</feature>